<protein>
    <submittedName>
        <fullName evidence="1">Uncharacterized protein</fullName>
    </submittedName>
</protein>
<proteinExistence type="predicted"/>
<accession>A0A9D4S452</accession>
<dbReference type="AlphaFoldDB" id="A0A9D4S452"/>
<name>A0A9D4S452_DREPO</name>
<gene>
    <name evidence="1" type="ORF">DPMN_013972</name>
</gene>
<sequence>MVGDSEKLVHFYDWKTFLAQLFIPLKNISKCQHFLIDSGKLGWVFCKTSEKSTVETHFLLKSADLLPSMSSLPNPARIKGPGLSIPRQWYLYEVIGQFFKSDLSRRGTCPKPK</sequence>
<organism evidence="1 2">
    <name type="scientific">Dreissena polymorpha</name>
    <name type="common">Zebra mussel</name>
    <name type="synonym">Mytilus polymorpha</name>
    <dbReference type="NCBI Taxonomy" id="45954"/>
    <lineage>
        <taxon>Eukaryota</taxon>
        <taxon>Metazoa</taxon>
        <taxon>Spiralia</taxon>
        <taxon>Lophotrochozoa</taxon>
        <taxon>Mollusca</taxon>
        <taxon>Bivalvia</taxon>
        <taxon>Autobranchia</taxon>
        <taxon>Heteroconchia</taxon>
        <taxon>Euheterodonta</taxon>
        <taxon>Imparidentia</taxon>
        <taxon>Neoheterodontei</taxon>
        <taxon>Myida</taxon>
        <taxon>Dreissenoidea</taxon>
        <taxon>Dreissenidae</taxon>
        <taxon>Dreissena</taxon>
    </lineage>
</organism>
<reference evidence="1" key="2">
    <citation type="submission" date="2020-11" db="EMBL/GenBank/DDBJ databases">
        <authorList>
            <person name="McCartney M.A."/>
            <person name="Auch B."/>
            <person name="Kono T."/>
            <person name="Mallez S."/>
            <person name="Becker A."/>
            <person name="Gohl D.M."/>
            <person name="Silverstein K.A.T."/>
            <person name="Koren S."/>
            <person name="Bechman K.B."/>
            <person name="Herman A."/>
            <person name="Abrahante J.E."/>
            <person name="Garbe J."/>
        </authorList>
    </citation>
    <scope>NUCLEOTIDE SEQUENCE</scope>
    <source>
        <strain evidence="1">Duluth1</strain>
        <tissue evidence="1">Whole animal</tissue>
    </source>
</reference>
<dbReference type="EMBL" id="JAIWYP010000001">
    <property type="protein sequence ID" value="KAH3889905.1"/>
    <property type="molecule type" value="Genomic_DNA"/>
</dbReference>
<evidence type="ECO:0000313" key="2">
    <source>
        <dbReference type="Proteomes" id="UP000828390"/>
    </source>
</evidence>
<evidence type="ECO:0000313" key="1">
    <source>
        <dbReference type="EMBL" id="KAH3889905.1"/>
    </source>
</evidence>
<comment type="caution">
    <text evidence="1">The sequence shown here is derived from an EMBL/GenBank/DDBJ whole genome shotgun (WGS) entry which is preliminary data.</text>
</comment>
<dbReference type="Proteomes" id="UP000828390">
    <property type="component" value="Unassembled WGS sequence"/>
</dbReference>
<keyword evidence="2" id="KW-1185">Reference proteome</keyword>
<reference evidence="1" key="1">
    <citation type="journal article" date="2019" name="bioRxiv">
        <title>The Genome of the Zebra Mussel, Dreissena polymorpha: A Resource for Invasive Species Research.</title>
        <authorList>
            <person name="McCartney M.A."/>
            <person name="Auch B."/>
            <person name="Kono T."/>
            <person name="Mallez S."/>
            <person name="Zhang Y."/>
            <person name="Obille A."/>
            <person name="Becker A."/>
            <person name="Abrahante J.E."/>
            <person name="Garbe J."/>
            <person name="Badalamenti J.P."/>
            <person name="Herman A."/>
            <person name="Mangelson H."/>
            <person name="Liachko I."/>
            <person name="Sullivan S."/>
            <person name="Sone E.D."/>
            <person name="Koren S."/>
            <person name="Silverstein K.A.T."/>
            <person name="Beckman K.B."/>
            <person name="Gohl D.M."/>
        </authorList>
    </citation>
    <scope>NUCLEOTIDE SEQUENCE</scope>
    <source>
        <strain evidence="1">Duluth1</strain>
        <tissue evidence="1">Whole animal</tissue>
    </source>
</reference>